<dbReference type="EMBL" id="CP141259">
    <property type="protein sequence ID" value="WRL46868.1"/>
    <property type="molecule type" value="Genomic_DNA"/>
</dbReference>
<reference evidence="1 2" key="1">
    <citation type="submission" date="2023-12" db="EMBL/GenBank/DDBJ databases">
        <title>A. evansii MAY27, complete genome.</title>
        <authorList>
            <person name="Wang Y."/>
        </authorList>
    </citation>
    <scope>NUCLEOTIDE SEQUENCE [LARGE SCALE GENOMIC DNA]</scope>
    <source>
        <strain evidence="1 2">MAY27</strain>
    </source>
</reference>
<keyword evidence="2" id="KW-1185">Reference proteome</keyword>
<organism evidence="1 2">
    <name type="scientific">Aromatoleum evansii</name>
    <name type="common">Azoarcus evansii</name>
    <dbReference type="NCBI Taxonomy" id="59406"/>
    <lineage>
        <taxon>Bacteria</taxon>
        <taxon>Pseudomonadati</taxon>
        <taxon>Pseudomonadota</taxon>
        <taxon>Betaproteobacteria</taxon>
        <taxon>Rhodocyclales</taxon>
        <taxon>Rhodocyclaceae</taxon>
        <taxon>Aromatoleum</taxon>
    </lineage>
</organism>
<sequence length="652" mass="71835">MPSYASSSSNPTALTTSQDRLVLDNLIRRELKVGDPSDPTQIAKALLDRYQADPRAAAIAQEARGLPFLQTSRQAETAIVHPTSSAAEWQQAVDDIESDLRTLISDAILKDVSQELQGWAQAIRSAVREGYNAARFALDPRNRDKAFGIRRQLNDYARVARLVGALTAGVTQYYRKLAQSLDEAAAVLLVAMGESLANVSFGGGRYLLQAPYTELQTRRDAVIFALRNLVGATQQAYGPNDWPRGLDAYREIFRQLEIQGQGDLRALLEENELSRTMDELIQRAAHGNTSGLRALGSTAIIDLARFRRFISIAHQLTKPESPPLTAFLEALLLFAESFDPSGGIRLLRIARPPILLYGLYGMQRLQRADERLLLLIQKRGVLAGQLDCYTACDCSENKALCQIVLDKVLYDVDRAIDLYALGSEDLGAPECRASGYSFVVDAALLQCCDFSPLGVDCSVSLQPGACDLKDKTDPQAVLESIQISLLDIRGLLRPLPDGMQRYWDTAPADYAALCRTQRRHQELCIQRDAELRLKSLVDTMAPGCIPDAMLFGIPNGILQKLMRRALNLSRFNLYIDGNIVKSADDQVTSDASHKIDIAKLKTKHNITSNVTICDLIDLADSVCQPATVTIPPHYETSLDSIANDVLNDGSFR</sequence>
<accession>A0ABZ1AM94</accession>
<dbReference type="Proteomes" id="UP001626593">
    <property type="component" value="Chromosome"/>
</dbReference>
<evidence type="ECO:0000313" key="2">
    <source>
        <dbReference type="Proteomes" id="UP001626593"/>
    </source>
</evidence>
<dbReference type="RefSeq" id="WP_407279557.1">
    <property type="nucleotide sequence ID" value="NZ_CP141259.1"/>
</dbReference>
<proteinExistence type="predicted"/>
<evidence type="ECO:0000313" key="1">
    <source>
        <dbReference type="EMBL" id="WRL46868.1"/>
    </source>
</evidence>
<gene>
    <name evidence="1" type="ORF">U5817_02110</name>
</gene>
<protein>
    <submittedName>
        <fullName evidence="1">Uncharacterized protein</fullName>
    </submittedName>
</protein>
<name>A0ABZ1AM94_AROEV</name>